<proteinExistence type="predicted"/>
<dbReference type="SUPFAM" id="SSF63380">
    <property type="entry name" value="Riboflavin synthase domain-like"/>
    <property type="match status" value="1"/>
</dbReference>
<evidence type="ECO:0000256" key="1">
    <source>
        <dbReference type="ARBA" id="ARBA00022630"/>
    </source>
</evidence>
<dbReference type="PROSITE" id="PS50902">
    <property type="entry name" value="FLAVODOXIN_LIKE"/>
    <property type="match status" value="1"/>
</dbReference>
<dbReference type="InterPro" id="IPR017927">
    <property type="entry name" value="FAD-bd_FR_type"/>
</dbReference>
<evidence type="ECO:0000259" key="4">
    <source>
        <dbReference type="PROSITE" id="PS51384"/>
    </source>
</evidence>
<feature type="domain" description="Flavodoxin-like" evidence="3">
    <location>
        <begin position="342"/>
        <end position="481"/>
    </location>
</feature>
<dbReference type="Gene3D" id="3.40.50.80">
    <property type="entry name" value="Nucleotide-binding domain of ferredoxin-NADP reductase (FNR) module"/>
    <property type="match status" value="1"/>
</dbReference>
<dbReference type="InterPro" id="IPR039261">
    <property type="entry name" value="FNR_nucleotide-bd"/>
</dbReference>
<feature type="transmembrane region" description="Helical" evidence="2">
    <location>
        <begin position="172"/>
        <end position="197"/>
    </location>
</feature>
<dbReference type="SUPFAM" id="SSF52218">
    <property type="entry name" value="Flavoproteins"/>
    <property type="match status" value="1"/>
</dbReference>
<feature type="transmembrane region" description="Helical" evidence="2">
    <location>
        <begin position="12"/>
        <end position="33"/>
    </location>
</feature>
<keyword evidence="1" id="KW-0285">Flavoprotein</keyword>
<keyword evidence="2" id="KW-0812">Transmembrane</keyword>
<feature type="transmembrane region" description="Helical" evidence="2">
    <location>
        <begin position="130"/>
        <end position="151"/>
    </location>
</feature>
<sequence>MTISVWRYSHLALAVSSFLFIALAAITGFILAFKPVSEKMPAYRAKEFDKVTLAQALPALRKAYPGATDITVDANQFVTLKGTDADNKKINAYVDPTTGKILGNIPPTNEFFQWTTSLHRSLFLHELGRGFMGVTAFLLMLIAVSGTVLIIQRQQGVKHFFKKIVNENFAQYWHVVLGRLMLIPIILISLTGTYLSLSRFHIIPEFKAKHNVDIDNIKEDPQIKPAEFPIFKQTLLADVQSVEFPFSDFPEDHYKLKLKDREVIVNQFTGELLTDIKYPTTTILAELSLDLHTGRTNAIWAVVLAIGALNILFFIWSGFVMTFKRLSNKAEKNKFKADEAEYIILVGSESGTTFRYANALSQELIAQGKSVYLTELDKYGLYPKANHLVVMTSTYGLGDAPPNATKFTKLLPKYPQKQKIQYSVLGFGSHAYPDFCQFAFEVNQLLSHQEWAEALTDIHTVNDKEPSEIALWAEAWSQQTELQIDLLTGISAQTPKDLKKLTVTTNTATAEGETFRIRLKTPTRAKVTSGDLLAIYPANDHRERLYSIGVVGKEIQLSVRLHPHGLGSSYLHGLEKGRTFKARIVDNPHFHFPEEATSVVMISNGTGIAPFLGMISQNDAQLPIHLYCGFRESASFEGYKDFLAEQESAGKLAKLNLALSREGNKQYVSHQLEADSKLIAQTLQNDGILMICGSLSMQKDVLNLLEKICTTSTDSPLSYYQSHGRILMDCY</sequence>
<organism evidence="5 6">
    <name type="scientific">Mucilaginibacter myungsuensis</name>
    <dbReference type="NCBI Taxonomy" id="649104"/>
    <lineage>
        <taxon>Bacteria</taxon>
        <taxon>Pseudomonadati</taxon>
        <taxon>Bacteroidota</taxon>
        <taxon>Sphingobacteriia</taxon>
        <taxon>Sphingobacteriales</taxon>
        <taxon>Sphingobacteriaceae</taxon>
        <taxon>Mucilaginibacter</taxon>
    </lineage>
</organism>
<accession>A0A929L3K6</accession>
<dbReference type="Gene3D" id="2.40.30.10">
    <property type="entry name" value="Translation factors"/>
    <property type="match status" value="1"/>
</dbReference>
<feature type="domain" description="FAD-binding FR-type" evidence="4">
    <location>
        <begin position="496"/>
        <end position="593"/>
    </location>
</feature>
<name>A0A929L3K6_9SPHI</name>
<keyword evidence="2" id="KW-1133">Transmembrane helix</keyword>
<evidence type="ECO:0000256" key="2">
    <source>
        <dbReference type="SAM" id="Phobius"/>
    </source>
</evidence>
<dbReference type="RefSeq" id="WP_194113088.1">
    <property type="nucleotide sequence ID" value="NZ_JADFFL010000008.1"/>
</dbReference>
<dbReference type="GO" id="GO:0003958">
    <property type="term" value="F:NADPH-hemoprotein reductase activity"/>
    <property type="evidence" value="ECO:0007669"/>
    <property type="project" value="UniProtKB-EC"/>
</dbReference>
<dbReference type="Proteomes" id="UP000622475">
    <property type="component" value="Unassembled WGS sequence"/>
</dbReference>
<dbReference type="InterPro" id="IPR029039">
    <property type="entry name" value="Flavoprotein-like_sf"/>
</dbReference>
<dbReference type="Pfam" id="PF03929">
    <property type="entry name" value="PepSY_TM"/>
    <property type="match status" value="1"/>
</dbReference>
<comment type="caution">
    <text evidence="5">The sequence shown here is derived from an EMBL/GenBank/DDBJ whole genome shotgun (WGS) entry which is preliminary data.</text>
</comment>
<dbReference type="PROSITE" id="PS51384">
    <property type="entry name" value="FAD_FR"/>
    <property type="match status" value="1"/>
</dbReference>
<keyword evidence="6" id="KW-1185">Reference proteome</keyword>
<dbReference type="InterPro" id="IPR008254">
    <property type="entry name" value="Flavodoxin/NO_synth"/>
</dbReference>
<evidence type="ECO:0000313" key="5">
    <source>
        <dbReference type="EMBL" id="MBE9663839.1"/>
    </source>
</evidence>
<dbReference type="Pfam" id="PF00175">
    <property type="entry name" value="NAD_binding_1"/>
    <property type="match status" value="1"/>
</dbReference>
<dbReference type="PANTHER" id="PTHR19384">
    <property type="entry name" value="NITRIC OXIDE SYNTHASE-RELATED"/>
    <property type="match status" value="1"/>
</dbReference>
<dbReference type="SUPFAM" id="SSF52343">
    <property type="entry name" value="Ferredoxin reductase-like, C-terminal NADP-linked domain"/>
    <property type="match status" value="1"/>
</dbReference>
<evidence type="ECO:0000313" key="6">
    <source>
        <dbReference type="Proteomes" id="UP000622475"/>
    </source>
</evidence>
<dbReference type="GO" id="GO:0050660">
    <property type="term" value="F:flavin adenine dinucleotide binding"/>
    <property type="evidence" value="ECO:0007669"/>
    <property type="project" value="TreeGrafter"/>
</dbReference>
<keyword evidence="2" id="KW-0472">Membrane</keyword>
<evidence type="ECO:0000259" key="3">
    <source>
        <dbReference type="PROSITE" id="PS50902"/>
    </source>
</evidence>
<reference evidence="5" key="1">
    <citation type="submission" date="2020-10" db="EMBL/GenBank/DDBJ databases">
        <title>Mucilaginibacter mali sp. nov., isolated from rhizosphere soil of apple orchard.</title>
        <authorList>
            <person name="Lee J.-S."/>
            <person name="Kim H.S."/>
            <person name="Kim J.-S."/>
        </authorList>
    </citation>
    <scope>NUCLEOTIDE SEQUENCE</scope>
    <source>
        <strain evidence="5">KCTC 22746</strain>
    </source>
</reference>
<dbReference type="AlphaFoldDB" id="A0A929L3K6"/>
<protein>
    <submittedName>
        <fullName evidence="5">PepSY domain-containing protein</fullName>
    </submittedName>
</protein>
<dbReference type="Pfam" id="PF00258">
    <property type="entry name" value="Flavodoxin_1"/>
    <property type="match status" value="1"/>
</dbReference>
<dbReference type="GO" id="GO:0005829">
    <property type="term" value="C:cytosol"/>
    <property type="evidence" value="ECO:0007669"/>
    <property type="project" value="TreeGrafter"/>
</dbReference>
<dbReference type="Gene3D" id="3.40.50.360">
    <property type="match status" value="1"/>
</dbReference>
<dbReference type="GO" id="GO:0010181">
    <property type="term" value="F:FMN binding"/>
    <property type="evidence" value="ECO:0007669"/>
    <property type="project" value="InterPro"/>
</dbReference>
<dbReference type="InterPro" id="IPR001433">
    <property type="entry name" value="OxRdtase_FAD/NAD-bd"/>
</dbReference>
<dbReference type="InterPro" id="IPR017938">
    <property type="entry name" value="Riboflavin_synthase-like_b-brl"/>
</dbReference>
<dbReference type="InterPro" id="IPR005625">
    <property type="entry name" value="PepSY-ass_TM"/>
</dbReference>
<dbReference type="EMBL" id="JADFFL010000008">
    <property type="protein sequence ID" value="MBE9663839.1"/>
    <property type="molecule type" value="Genomic_DNA"/>
</dbReference>
<gene>
    <name evidence="5" type="ORF">IRJ16_18295</name>
</gene>
<feature type="transmembrane region" description="Helical" evidence="2">
    <location>
        <begin position="298"/>
        <end position="323"/>
    </location>
</feature>